<dbReference type="InterPro" id="IPR035965">
    <property type="entry name" value="PAS-like_dom_sf"/>
</dbReference>
<evidence type="ECO:0000313" key="1">
    <source>
        <dbReference type="EMBL" id="TPG13627.1"/>
    </source>
</evidence>
<accession>A0A502CK81</accession>
<dbReference type="AlphaFoldDB" id="A0A502CK81"/>
<gene>
    <name evidence="1" type="ORF">EAH84_05450</name>
</gene>
<dbReference type="OrthoDB" id="8447792at2"/>
<dbReference type="Gene3D" id="3.30.450.20">
    <property type="entry name" value="PAS domain"/>
    <property type="match status" value="1"/>
</dbReference>
<sequence>METSVVTIAQLSFDTIDLAELEAMAEGERDGLPFGVVGVDHQGTTQVYNRTEAAMAGLDRESVLGSGFFETVAQCMNNFMVAQRFEDEPTLDEIIPYVLTLRMRPTRVRLRLLARAGAPLRFILIER</sequence>
<keyword evidence="2" id="KW-1185">Reference proteome</keyword>
<dbReference type="SUPFAM" id="SSF55785">
    <property type="entry name" value="PYP-like sensor domain (PAS domain)"/>
    <property type="match status" value="1"/>
</dbReference>
<proteinExistence type="predicted"/>
<reference evidence="1 2" key="1">
    <citation type="journal article" date="2019" name="Environ. Microbiol.">
        <title>Species interactions and distinct microbial communities in high Arctic permafrost affected cryosols are associated with the CH4 and CO2 gas fluxes.</title>
        <authorList>
            <person name="Altshuler I."/>
            <person name="Hamel J."/>
            <person name="Turney S."/>
            <person name="Magnuson E."/>
            <person name="Levesque R."/>
            <person name="Greer C."/>
            <person name="Whyte L.G."/>
        </authorList>
    </citation>
    <scope>NUCLEOTIDE SEQUENCE [LARGE SCALE GENOMIC DNA]</scope>
    <source>
        <strain evidence="1 2">S5.1</strain>
    </source>
</reference>
<name>A0A502CK81_9SPHN</name>
<dbReference type="EMBL" id="RCZK01000003">
    <property type="protein sequence ID" value="TPG13627.1"/>
    <property type="molecule type" value="Genomic_DNA"/>
</dbReference>
<dbReference type="Proteomes" id="UP000318413">
    <property type="component" value="Unassembled WGS sequence"/>
</dbReference>
<evidence type="ECO:0000313" key="2">
    <source>
        <dbReference type="Proteomes" id="UP000318413"/>
    </source>
</evidence>
<comment type="caution">
    <text evidence="1">The sequence shown here is derived from an EMBL/GenBank/DDBJ whole genome shotgun (WGS) entry which is preliminary data.</text>
</comment>
<organism evidence="1 2">
    <name type="scientific">Sphingomonas oligophenolica</name>
    <dbReference type="NCBI Taxonomy" id="301154"/>
    <lineage>
        <taxon>Bacteria</taxon>
        <taxon>Pseudomonadati</taxon>
        <taxon>Pseudomonadota</taxon>
        <taxon>Alphaproteobacteria</taxon>
        <taxon>Sphingomonadales</taxon>
        <taxon>Sphingomonadaceae</taxon>
        <taxon>Sphingomonas</taxon>
    </lineage>
</organism>
<protein>
    <submittedName>
        <fullName evidence="1">Phosphonate transporter</fullName>
    </submittedName>
</protein>